<dbReference type="GO" id="GO:0046872">
    <property type="term" value="F:metal ion binding"/>
    <property type="evidence" value="ECO:0007669"/>
    <property type="project" value="UniProtKB-UniRule"/>
</dbReference>
<dbReference type="STRING" id="501024.RTCCBAU85039_5493"/>
<keyword evidence="12" id="KW-1185">Reference proteome</keyword>
<dbReference type="Proteomes" id="UP000183063">
    <property type="component" value="Unassembled WGS sequence"/>
</dbReference>
<dbReference type="InterPro" id="IPR013647">
    <property type="entry name" value="OligopepF_N_dom"/>
</dbReference>
<evidence type="ECO:0000256" key="6">
    <source>
        <dbReference type="RuleBase" id="RU003435"/>
    </source>
</evidence>
<dbReference type="Pfam" id="PF01432">
    <property type="entry name" value="Peptidase_M3"/>
    <property type="match status" value="1"/>
</dbReference>
<dbReference type="InterPro" id="IPR011977">
    <property type="entry name" value="Pept_M3B_clade3"/>
</dbReference>
<dbReference type="CDD" id="cd09610">
    <property type="entry name" value="M3B_PepF"/>
    <property type="match status" value="1"/>
</dbReference>
<dbReference type="EMBL" id="FNXB01000041">
    <property type="protein sequence ID" value="SEI16741.1"/>
    <property type="molecule type" value="Genomic_DNA"/>
</dbReference>
<dbReference type="SUPFAM" id="SSF55486">
    <property type="entry name" value="Metalloproteases ('zincins'), catalytic domain"/>
    <property type="match status" value="1"/>
</dbReference>
<comment type="cofactor">
    <cofactor evidence="6">
        <name>Zn(2+)</name>
        <dbReference type="ChEBI" id="CHEBI:29105"/>
    </cofactor>
    <text evidence="6">Binds 1 zinc ion.</text>
</comment>
<reference evidence="11" key="2">
    <citation type="submission" date="2016-10" db="EMBL/GenBank/DDBJ databases">
        <authorList>
            <person name="Wibberg D."/>
        </authorList>
    </citation>
    <scope>NUCLEOTIDE SEQUENCE [LARGE SCALE GENOMIC DNA]</scope>
</reference>
<dbReference type="PANTHER" id="PTHR11804">
    <property type="entry name" value="PROTEASE M3 THIMET OLIGOPEPTIDASE-RELATED"/>
    <property type="match status" value="1"/>
</dbReference>
<evidence type="ECO:0000256" key="3">
    <source>
        <dbReference type="ARBA" id="ARBA00022801"/>
    </source>
</evidence>
<dbReference type="Gene3D" id="1.20.140.70">
    <property type="entry name" value="Oligopeptidase f, N-terminal domain"/>
    <property type="match status" value="1"/>
</dbReference>
<dbReference type="InterPro" id="IPR045090">
    <property type="entry name" value="Pept_M3A_M3B"/>
</dbReference>
<evidence type="ECO:0000256" key="4">
    <source>
        <dbReference type="ARBA" id="ARBA00022833"/>
    </source>
</evidence>
<evidence type="ECO:0000313" key="9">
    <source>
        <dbReference type="EMBL" id="SEI16741.1"/>
    </source>
</evidence>
<evidence type="ECO:0000313" key="11">
    <source>
        <dbReference type="Proteomes" id="UP000183063"/>
    </source>
</evidence>
<keyword evidence="4 6" id="KW-0862">Zinc</keyword>
<gene>
    <name evidence="9" type="primary">pepF1</name>
    <name evidence="9" type="ORF">RTCCBAU85039_5493</name>
    <name evidence="10" type="ORF">SAMN05216228_103122</name>
</gene>
<keyword evidence="5 6" id="KW-0482">Metalloprotease</keyword>
<dbReference type="AlphaFoldDB" id="A0A1H8TZ65"/>
<dbReference type="Proteomes" id="UP000198939">
    <property type="component" value="Unassembled WGS sequence"/>
</dbReference>
<evidence type="ECO:0000313" key="10">
    <source>
        <dbReference type="EMBL" id="SEO96289.1"/>
    </source>
</evidence>
<organism evidence="9 11">
    <name type="scientific">Rhizobium tibeticum</name>
    <dbReference type="NCBI Taxonomy" id="501024"/>
    <lineage>
        <taxon>Bacteria</taxon>
        <taxon>Pseudomonadati</taxon>
        <taxon>Pseudomonadota</taxon>
        <taxon>Alphaproteobacteria</taxon>
        <taxon>Hyphomicrobiales</taxon>
        <taxon>Rhizobiaceae</taxon>
        <taxon>Rhizobium/Agrobacterium group</taxon>
        <taxon>Rhizobium</taxon>
    </lineage>
</organism>
<reference evidence="10 12" key="1">
    <citation type="submission" date="2016-10" db="EMBL/GenBank/DDBJ databases">
        <authorList>
            <person name="Varghese N."/>
            <person name="Submissions S."/>
        </authorList>
    </citation>
    <scope>NUCLEOTIDE SEQUENCE [LARGE SCALE GENOMIC DNA]</scope>
    <source>
        <strain evidence="10 12">CGMCC 1.7071</strain>
    </source>
</reference>
<dbReference type="InterPro" id="IPR001567">
    <property type="entry name" value="Pept_M3A_M3B_dom"/>
</dbReference>
<keyword evidence="2 6" id="KW-0479">Metal-binding</keyword>
<dbReference type="InterPro" id="IPR042088">
    <property type="entry name" value="OligoPept_F_C"/>
</dbReference>
<evidence type="ECO:0000259" key="7">
    <source>
        <dbReference type="Pfam" id="PF01432"/>
    </source>
</evidence>
<name>A0A1H8TZ65_9HYPH</name>
<feature type="domain" description="Oligopeptidase F N-terminal" evidence="8">
    <location>
        <begin position="138"/>
        <end position="207"/>
    </location>
</feature>
<proteinExistence type="inferred from homology"/>
<dbReference type="GO" id="GO:0006518">
    <property type="term" value="P:peptide metabolic process"/>
    <property type="evidence" value="ECO:0007669"/>
    <property type="project" value="TreeGrafter"/>
</dbReference>
<evidence type="ECO:0000256" key="5">
    <source>
        <dbReference type="ARBA" id="ARBA00023049"/>
    </source>
</evidence>
<dbReference type="EC" id="3.4.24.-" evidence="9"/>
<keyword evidence="1 6" id="KW-0645">Protease</keyword>
<accession>A0A1H8TZ65</accession>
<dbReference type="EMBL" id="FOCV01000031">
    <property type="protein sequence ID" value="SEO96289.1"/>
    <property type="molecule type" value="Genomic_DNA"/>
</dbReference>
<dbReference type="Pfam" id="PF08439">
    <property type="entry name" value="Peptidase_M3_N"/>
    <property type="match status" value="1"/>
</dbReference>
<dbReference type="GO" id="GO:0006508">
    <property type="term" value="P:proteolysis"/>
    <property type="evidence" value="ECO:0007669"/>
    <property type="project" value="UniProtKB-KW"/>
</dbReference>
<dbReference type="GO" id="GO:0004222">
    <property type="term" value="F:metalloendopeptidase activity"/>
    <property type="evidence" value="ECO:0007669"/>
    <property type="project" value="InterPro"/>
</dbReference>
<dbReference type="OrthoDB" id="9766487at2"/>
<evidence type="ECO:0000259" key="8">
    <source>
        <dbReference type="Pfam" id="PF08439"/>
    </source>
</evidence>
<protein>
    <submittedName>
        <fullName evidence="9 10">Oligoendopeptidase F</fullName>
        <ecNumber evidence="9">3.4.24.-</ecNumber>
    </submittedName>
</protein>
<evidence type="ECO:0000313" key="12">
    <source>
        <dbReference type="Proteomes" id="UP000198939"/>
    </source>
</evidence>
<dbReference type="PANTHER" id="PTHR11804:SF5">
    <property type="entry name" value="OLIGOENDOPEPTIDASE F"/>
    <property type="match status" value="1"/>
</dbReference>
<keyword evidence="3 6" id="KW-0378">Hydrolase</keyword>
<sequence length="618" mass="69080">MMKNTLSGTAINFSASSAASATDAALGELPTWKLQDLYPSATSTAFTGDMDKAGKQAIAFEEKWKGKLADAATKTGTEGIGQALKEYEALDDIIGRLGSFAGLTYFSDTSNPVNGKLYGDAQAKITEFSSHLLFFALELNRIDDAVIDACMANDPDAGHYRPWLVDLRKDKPFQLDDKLEQLFLEKSMTSAAAFNRLFDETMTELRFDIDGEKLPLEVTLNMLQEKDPEVRHKAAMALAKTFKENLRTFTLITNTLAKDKDISDRWRGFEDIADSRHLANRVEREVVDALAAAVKQAYPRLSHRYYKMKAKWLGMDEMNFWDRNAPLPETSNAVISWNEAKDTVLSAYGNFAPEMAAIAKRFFDEQWIDAPVRPGKAPGAFAHPTVPSAHPYVLLNYLGKPRDVMTLAHELGHGVHQVLASAQGALMCQTPLTLAETASVFGEMLTFRALLDKTKDKRERKAMLAQKVEDMINTVVRQIAFYEFERKVHTARKAGELTPEDIGELWLSVQSESLGPAIKISEGYETYWAYIPHFIHSPFYVYAYAFGDCLVNSLYAVYQKADKGFQEKYFELLKAGGTKHHSQLLKPFGLDATDPSFWSKGLSMIEGLIDELEALDRG</sequence>
<feature type="domain" description="Peptidase M3A/M3B catalytic" evidence="7">
    <location>
        <begin position="222"/>
        <end position="602"/>
    </location>
</feature>
<comment type="similarity">
    <text evidence="6">Belongs to the peptidase M3 family.</text>
</comment>
<reference evidence="9" key="3">
    <citation type="submission" date="2016-10" db="EMBL/GenBank/DDBJ databases">
        <authorList>
            <person name="de Groot N.N."/>
        </authorList>
    </citation>
    <scope>NUCLEOTIDE SEQUENCE [LARGE SCALE GENOMIC DNA]</scope>
    <source>
        <strain evidence="9">CCBAU85039</strain>
    </source>
</reference>
<dbReference type="Gene3D" id="1.10.1370.20">
    <property type="entry name" value="Oligoendopeptidase f, C-terminal domain"/>
    <property type="match status" value="1"/>
</dbReference>
<evidence type="ECO:0000256" key="1">
    <source>
        <dbReference type="ARBA" id="ARBA00022670"/>
    </source>
</evidence>
<evidence type="ECO:0000256" key="2">
    <source>
        <dbReference type="ARBA" id="ARBA00022723"/>
    </source>
</evidence>
<dbReference type="NCBIfam" id="TIGR02290">
    <property type="entry name" value="M3_fam_3"/>
    <property type="match status" value="1"/>
</dbReference>